<proteinExistence type="predicted"/>
<dbReference type="EMBL" id="QRGR01000004">
    <property type="protein sequence ID" value="RDV16575.1"/>
    <property type="molecule type" value="Genomic_DNA"/>
</dbReference>
<keyword evidence="2" id="KW-1185">Reference proteome</keyword>
<reference evidence="2" key="1">
    <citation type="submission" date="2018-08" db="EMBL/GenBank/DDBJ databases">
        <authorList>
            <person name="Liu Z.-W."/>
            <person name="Du Z.-J."/>
        </authorList>
    </citation>
    <scope>NUCLEOTIDE SEQUENCE [LARGE SCALE GENOMIC DNA]</scope>
    <source>
        <strain evidence="2">H4X</strain>
    </source>
</reference>
<accession>A0A3D8LGP6</accession>
<evidence type="ECO:0000313" key="2">
    <source>
        <dbReference type="Proteomes" id="UP000256708"/>
    </source>
</evidence>
<organism evidence="1 2">
    <name type="scientific">Pontibacter diazotrophicus</name>
    <dbReference type="NCBI Taxonomy" id="1400979"/>
    <lineage>
        <taxon>Bacteria</taxon>
        <taxon>Pseudomonadati</taxon>
        <taxon>Bacteroidota</taxon>
        <taxon>Cytophagia</taxon>
        <taxon>Cytophagales</taxon>
        <taxon>Hymenobacteraceae</taxon>
        <taxon>Pontibacter</taxon>
    </lineage>
</organism>
<sequence>MKEKCSGIIYSEQVNEPCLKDNGSNTRIKLKLKVKSTSIISCLIFTQRLGWRHALKIYDYLNKLKKLININTPKTIRI</sequence>
<dbReference type="Proteomes" id="UP000256708">
    <property type="component" value="Unassembled WGS sequence"/>
</dbReference>
<name>A0A3D8LGP6_9BACT</name>
<gene>
    <name evidence="1" type="ORF">DXT99_05120</name>
</gene>
<evidence type="ECO:0000313" key="1">
    <source>
        <dbReference type="EMBL" id="RDV16575.1"/>
    </source>
</evidence>
<comment type="caution">
    <text evidence="1">The sequence shown here is derived from an EMBL/GenBank/DDBJ whole genome shotgun (WGS) entry which is preliminary data.</text>
</comment>
<dbReference type="AlphaFoldDB" id="A0A3D8LGP6"/>
<protein>
    <submittedName>
        <fullName evidence="1">Uncharacterized protein</fullName>
    </submittedName>
</protein>